<evidence type="ECO:0000259" key="12">
    <source>
        <dbReference type="Pfam" id="PF24501"/>
    </source>
</evidence>
<comment type="subcellular location">
    <subcellularLocation>
        <location evidence="1">Membrane</location>
        <topology evidence="1">Single-pass type I membrane protein</topology>
    </subcellularLocation>
</comment>
<evidence type="ECO:0000256" key="3">
    <source>
        <dbReference type="ARBA" id="ARBA00022692"/>
    </source>
</evidence>
<dbReference type="InterPro" id="IPR022113">
    <property type="entry name" value="TMEM131L_N"/>
</dbReference>
<dbReference type="Pfam" id="PF24498">
    <property type="entry name" value="Ig_TMEM131L_3"/>
    <property type="match status" value="1"/>
</dbReference>
<feature type="region of interest" description="Disordered" evidence="7">
    <location>
        <begin position="1700"/>
        <end position="1721"/>
    </location>
</feature>
<evidence type="ECO:0000256" key="4">
    <source>
        <dbReference type="ARBA" id="ARBA00022729"/>
    </source>
</evidence>
<sequence length="1845" mass="206693">MKTELVGDDLMGRAMTDVQSRCYLIDSDSPIHQNHLLSLLNVVICSGETVYRVVQAGDGRTHAFVHVDGDLRYLVDGVSMEMKEFYREEDTSAISFTDLNEENLNAYASPIAFHPPMLNFHSHPVGMPHMEHVIVQNLSPDTSIHMLSISGNTLHTHCSFFQEKVIPPGGNTSFDVVLLAREEGPVEDTLFIHTSLGSFKFQVSAVGIPNPYRLRPFVGVRMPLNSSYTPIIFMHNPHSTTIQLTEMYSSGGDLHLELPDGESEAPKSLWEIPPYETKPVIKANFIARVEKNHTAFIRIRTNCTREDYLLLPVEVDVSSAPGIYSPTEILDFGVLRSDDQPKVLTLSLLNSGPKHVHLVNVIATPVNEAVDVKFMPLKIPPDTVFSTQVATITFTPSRALHPKQCCGKIVIKSKNNQYKLQIPYQVQLIRGFLDYNKNCTRFYVGQQNSSHIKEFNVTNNFSVVIIVYSISLPDEAKEHFTVKMAESIILKPGKSATVAFLTFKPTVPDLQLTSYLRLHTNISHFDIPLLCFTGRLKVFLPHAVNESFIDFGTLGMGDKRTVVFAVINENPVDVNLKFWGSNSSKTYVELVGVDKGNASTLAWRQNFSAMARSLILKPQHYAIFRIGITAPNHEGIFHGQAFVETQYEKINVPFSLRTAKGALKVDEIFFENSFPGKISTQSLYVHSTFSHSMTVTGISTVPEDSRFTFDPLKHGTPVLHPNSKNMVGKIHFDHRKYCKQKCYSGLPTTTSMGHQWLLGMALPPDVGEMDGELFRTLSKRWHSLIDLEEKTTNITLRIDTTEVRGYLLKAHASLHWPRMFSRYKLKFPITQIGNHTVKDFTLENPSSLPVLVQVVPLSLYPNPANIISILKERYGDDFGGNNIIKDSEVFSLEDLEDNNPNPDNHIPAYRKSLEEFFGIQTHKKSIAMLLTPGMRVRIQVGFTPKDDSLKSSLILIRNNLTVMDALLVLGQGGYGQIKFGNIPPGSDSMLMFELTERLLKDCDSTKIPKYASPNFTVRRAFTARNTGALPMYVKGFDINGKPCQGYGFRILNCQEFELKPNSSKKIDIAYTPDFSLTHIERTLNIHTSQGPEGQILQYKIVATVPRHMLSFCSGALPRPPWEFYVYCTCIIFSIFGILSMMCLAYMDSKRILHSTFFPFITLGIHTEKIDKENIFDLNALCTISLENSFIKHNCPQTELGRKKENCVENATISENGLNALKNPEISTPKKKESLHSREFDDIVSDVSKHSRKRTSKRQIHENYYLEPSLIDIKKTQARNSWTRFLKPPFSFHSSNVNKPSVATQTTPISTEEDDKEETSSTTTETSSTTTETSSTTTETSSTTTETSTTESDISERDNRLPDVCVTSKSQKIRYKNKYRDVGSGCNSRMVTKSVNTVDGKGFELSSKSKSHKKVKVDPSKAFGGDILRPRTFSTLELPYKPKPTAGDEKDDCLEMYSEEDLAAVVNGKGNEDELIDSADQNQNFTLRQGIHSCLWIKTSELKSPLSLESPFSKFPSYSAAVTKEALINNGENDVSIYGINRISSESIKSISSSKSKRTPNCHPFVKRSSKHSFGQNSWNFENCELFGSSDVESNLLGSKLRHWMLQSSPNCCTSFSDSAGVYKNENRSFCNSHCKFAGNCSISSNNISTWCGNSQVSCLEQSLQAERLRLEACKNQLNVYNDWPGFDLTPVRESFWDSNYSPSGGSWTEKPEETEMSNVSPNSIWSNPLTSVWESEASTWTSNTCDNGNCVDEASMNENLLIDSEKTASENKESAVGEFDPFHTPSALWMSQLSEMKENFTGSSESSTWSFSLFSNPSQVLFPENSQDSSETVGKVETKTSENSA</sequence>
<feature type="region of interest" description="Disordered" evidence="7">
    <location>
        <begin position="1288"/>
        <end position="1364"/>
    </location>
</feature>
<comment type="caution">
    <text evidence="13">The sequence shown here is derived from an EMBL/GenBank/DDBJ whole genome shotgun (WGS) entry which is preliminary data.</text>
</comment>
<keyword evidence="14" id="KW-1185">Reference proteome</keyword>
<evidence type="ECO:0000256" key="1">
    <source>
        <dbReference type="ARBA" id="ARBA00004479"/>
    </source>
</evidence>
<evidence type="ECO:0000256" key="2">
    <source>
        <dbReference type="ARBA" id="ARBA00006682"/>
    </source>
</evidence>
<accession>A0A8T0F2U1</accession>
<feature type="domain" description="TMEM131L third Ig-like" evidence="10">
    <location>
        <begin position="439"/>
        <end position="532"/>
    </location>
</feature>
<keyword evidence="3 13" id="KW-0812">Transmembrane</keyword>
<feature type="region of interest" description="Disordered" evidence="7">
    <location>
        <begin position="1822"/>
        <end position="1845"/>
    </location>
</feature>
<keyword evidence="5" id="KW-1133">Transmembrane helix</keyword>
<protein>
    <submittedName>
        <fullName evidence="13">Transmembrane protein 131 like protein</fullName>
    </submittedName>
</protein>
<evidence type="ECO:0000313" key="13">
    <source>
        <dbReference type="EMBL" id="KAF8785486.1"/>
    </source>
</evidence>
<dbReference type="InterPro" id="IPR055435">
    <property type="entry name" value="Ig_TMEM131L_3"/>
</dbReference>
<evidence type="ECO:0000259" key="9">
    <source>
        <dbReference type="Pfam" id="PF24495"/>
    </source>
</evidence>
<dbReference type="Pfam" id="PF12371">
    <property type="entry name" value="TMEM131_like_N"/>
    <property type="match status" value="1"/>
</dbReference>
<dbReference type="PANTHER" id="PTHR22050:SF0">
    <property type="entry name" value="TRANSMEMBRANE PROTEIN 131 HOMOLOG"/>
    <property type="match status" value="1"/>
</dbReference>
<evidence type="ECO:0000256" key="5">
    <source>
        <dbReference type="ARBA" id="ARBA00022989"/>
    </source>
</evidence>
<feature type="domain" description="Transmembrane protein 131-like N-terminal" evidence="8">
    <location>
        <begin position="112"/>
        <end position="194"/>
    </location>
</feature>
<dbReference type="Proteomes" id="UP000807504">
    <property type="component" value="Unassembled WGS sequence"/>
</dbReference>
<dbReference type="InterPro" id="IPR056311">
    <property type="entry name" value="TMEM131_Ig_2"/>
</dbReference>
<organism evidence="13 14">
    <name type="scientific">Argiope bruennichi</name>
    <name type="common">Wasp spider</name>
    <name type="synonym">Aranea bruennichi</name>
    <dbReference type="NCBI Taxonomy" id="94029"/>
    <lineage>
        <taxon>Eukaryota</taxon>
        <taxon>Metazoa</taxon>
        <taxon>Ecdysozoa</taxon>
        <taxon>Arthropoda</taxon>
        <taxon>Chelicerata</taxon>
        <taxon>Arachnida</taxon>
        <taxon>Araneae</taxon>
        <taxon>Araneomorphae</taxon>
        <taxon>Entelegynae</taxon>
        <taxon>Araneoidea</taxon>
        <taxon>Araneidae</taxon>
        <taxon>Argiope</taxon>
    </lineage>
</organism>
<feature type="compositionally biased region" description="Low complexity" evidence="7">
    <location>
        <begin position="1319"/>
        <end position="1351"/>
    </location>
</feature>
<evidence type="ECO:0000259" key="8">
    <source>
        <dbReference type="Pfam" id="PF12371"/>
    </source>
</evidence>
<dbReference type="Pfam" id="PF24499">
    <property type="entry name" value="Ig_TMEM131L_4"/>
    <property type="match status" value="1"/>
</dbReference>
<feature type="domain" description="TMEM131L fifth Ig-like" evidence="12">
    <location>
        <begin position="1025"/>
        <end position="1090"/>
    </location>
</feature>
<reference evidence="13" key="2">
    <citation type="submission" date="2020-06" db="EMBL/GenBank/DDBJ databases">
        <authorList>
            <person name="Sheffer M."/>
        </authorList>
    </citation>
    <scope>NUCLEOTIDE SEQUENCE</scope>
</reference>
<feature type="compositionally biased region" description="Basic and acidic residues" evidence="7">
    <location>
        <begin position="1834"/>
        <end position="1845"/>
    </location>
</feature>
<evidence type="ECO:0000259" key="10">
    <source>
        <dbReference type="Pfam" id="PF24498"/>
    </source>
</evidence>
<dbReference type="Pfam" id="PF24495">
    <property type="entry name" value="Ig_TMEM131_2"/>
    <property type="match status" value="1"/>
</dbReference>
<dbReference type="EMBL" id="JABXBU010000030">
    <property type="protein sequence ID" value="KAF8785486.1"/>
    <property type="molecule type" value="Genomic_DNA"/>
</dbReference>
<dbReference type="GO" id="GO:0016020">
    <property type="term" value="C:membrane"/>
    <property type="evidence" value="ECO:0007669"/>
    <property type="project" value="UniProtKB-SubCell"/>
</dbReference>
<keyword evidence="6" id="KW-0472">Membrane</keyword>
<gene>
    <name evidence="13" type="ORF">HNY73_011010</name>
</gene>
<name>A0A8T0F2U1_ARGBR</name>
<proteinExistence type="inferred from homology"/>
<keyword evidence="4" id="KW-0732">Signal</keyword>
<dbReference type="InterPro" id="IPR055436">
    <property type="entry name" value="Ig_TMEM131L_4"/>
</dbReference>
<evidence type="ECO:0000313" key="14">
    <source>
        <dbReference type="Proteomes" id="UP000807504"/>
    </source>
</evidence>
<feature type="compositionally biased region" description="Polar residues" evidence="7">
    <location>
        <begin position="1291"/>
        <end position="1308"/>
    </location>
</feature>
<dbReference type="InterPro" id="IPR039877">
    <property type="entry name" value="TMEM131-like"/>
</dbReference>
<feature type="domain" description="TMEM131L fourth Ig-like" evidence="11">
    <location>
        <begin position="825"/>
        <end position="972"/>
    </location>
</feature>
<comment type="similarity">
    <text evidence="2">Belongs to the TMEM131 family.</text>
</comment>
<evidence type="ECO:0000256" key="6">
    <source>
        <dbReference type="ARBA" id="ARBA00023136"/>
    </source>
</evidence>
<feature type="domain" description="TMEM131 second Ig-like" evidence="9">
    <location>
        <begin position="211"/>
        <end position="300"/>
    </location>
</feature>
<dbReference type="Pfam" id="PF24501">
    <property type="entry name" value="Ig_TMEM131L_5"/>
    <property type="match status" value="1"/>
</dbReference>
<dbReference type="PANTHER" id="PTHR22050">
    <property type="entry name" value="RW1 PROTEIN HOMOLOG"/>
    <property type="match status" value="1"/>
</dbReference>
<dbReference type="InterPro" id="IPR055437">
    <property type="entry name" value="TMEM131L_Ig_5"/>
</dbReference>
<evidence type="ECO:0000259" key="11">
    <source>
        <dbReference type="Pfam" id="PF24499"/>
    </source>
</evidence>
<reference evidence="13" key="1">
    <citation type="journal article" date="2020" name="bioRxiv">
        <title>Chromosome-level reference genome of the European wasp spider Argiope bruennichi: a resource for studies on range expansion and evolutionary adaptation.</title>
        <authorList>
            <person name="Sheffer M.M."/>
            <person name="Hoppe A."/>
            <person name="Krehenwinkel H."/>
            <person name="Uhl G."/>
            <person name="Kuss A.W."/>
            <person name="Jensen L."/>
            <person name="Jensen C."/>
            <person name="Gillespie R.G."/>
            <person name="Hoff K.J."/>
            <person name="Prost S."/>
        </authorList>
    </citation>
    <scope>NUCLEOTIDE SEQUENCE</scope>
</reference>
<evidence type="ECO:0000256" key="7">
    <source>
        <dbReference type="SAM" id="MobiDB-lite"/>
    </source>
</evidence>